<dbReference type="Proteomes" id="UP000539175">
    <property type="component" value="Unassembled WGS sequence"/>
</dbReference>
<keyword evidence="2" id="KW-1185">Reference proteome</keyword>
<dbReference type="AlphaFoldDB" id="A0A7X0EFA1"/>
<dbReference type="NCBIfam" id="TIGR04324">
    <property type="entry name" value="SpoChoClust_2"/>
    <property type="match status" value="1"/>
</dbReference>
<evidence type="ECO:0000313" key="2">
    <source>
        <dbReference type="Proteomes" id="UP000539175"/>
    </source>
</evidence>
<proteinExistence type="predicted"/>
<protein>
    <submittedName>
        <fullName evidence="1">Sporadic carbohydrate cluster 2OG-Fe(II) oxygenase</fullName>
    </submittedName>
</protein>
<dbReference type="Gene3D" id="2.60.120.620">
    <property type="entry name" value="q2cbj1_9rhob like domain"/>
    <property type="match status" value="1"/>
</dbReference>
<comment type="caution">
    <text evidence="1">The sequence shown here is derived from an EMBL/GenBank/DDBJ whole genome shotgun (WGS) entry which is preliminary data.</text>
</comment>
<reference evidence="1 2" key="1">
    <citation type="submission" date="2020-08" db="EMBL/GenBank/DDBJ databases">
        <title>Genomic Encyclopedia of Type Strains, Phase IV (KMG-IV): sequencing the most valuable type-strain genomes for metagenomic binning, comparative biology and taxonomic classification.</title>
        <authorList>
            <person name="Goeker M."/>
        </authorList>
    </citation>
    <scope>NUCLEOTIDE SEQUENCE [LARGE SCALE GENOMIC DNA]</scope>
    <source>
        <strain evidence="1 2">DSM 22198</strain>
    </source>
</reference>
<dbReference type="RefSeq" id="WP_184801534.1">
    <property type="nucleotide sequence ID" value="NZ_JACIIZ010000007.1"/>
</dbReference>
<evidence type="ECO:0000313" key="1">
    <source>
        <dbReference type="EMBL" id="MBB6252284.1"/>
    </source>
</evidence>
<dbReference type="EMBL" id="JACIIZ010000007">
    <property type="protein sequence ID" value="MBB6252284.1"/>
    <property type="molecule type" value="Genomic_DNA"/>
</dbReference>
<dbReference type="SUPFAM" id="SSF51197">
    <property type="entry name" value="Clavaminate synthase-like"/>
    <property type="match status" value="1"/>
</dbReference>
<organism evidence="1 2">
    <name type="scientific">Nitrospirillum iridis</name>
    <dbReference type="NCBI Taxonomy" id="765888"/>
    <lineage>
        <taxon>Bacteria</taxon>
        <taxon>Pseudomonadati</taxon>
        <taxon>Pseudomonadota</taxon>
        <taxon>Alphaproteobacteria</taxon>
        <taxon>Rhodospirillales</taxon>
        <taxon>Azospirillaceae</taxon>
        <taxon>Nitrospirillum</taxon>
    </lineage>
</organism>
<name>A0A7X0EFA1_9PROT</name>
<dbReference type="InterPro" id="IPR027611">
    <property type="entry name" value="SpoChClust_oxygenase"/>
</dbReference>
<gene>
    <name evidence="1" type="ORF">FHS74_002844</name>
</gene>
<sequence length="268" mass="30487">MTNFLPAEEQALTRRFLETGHIIAPAEDRAALDRIRDLLVHAACDWLDCPLPASPDAFLNGIGDRVPVDRLNDFRLHQIGRLNAEPWARAAYFAAARRTLEILVGNELAMQRRLNLSIQLSGDSSSLLPVHADVWSGDSPFELVLWIPLVDCYRTKSMYLLPPGPAQALEGRMADYTGRNTDDIYRDIEPDLLWLDIPYGHFLLFNQNLPHGNRVNQEPEARWSMNCRFKGVFTPYADKRLGEFFEPITLRAASRIGMAYDYPNGFKE</sequence>
<accession>A0A7X0EFA1</accession>